<dbReference type="EMBL" id="UYRT01104806">
    <property type="protein sequence ID" value="VDN44089.1"/>
    <property type="molecule type" value="Genomic_DNA"/>
</dbReference>
<keyword evidence="3 9" id="KW-0812">Transmembrane</keyword>
<feature type="domain" description="G-protein coupled receptors family 1 profile" evidence="10">
    <location>
        <begin position="1"/>
        <end position="109"/>
    </location>
</feature>
<evidence type="ECO:0000256" key="9">
    <source>
        <dbReference type="SAM" id="Phobius"/>
    </source>
</evidence>
<proteinExistence type="predicted"/>
<protein>
    <recommendedName>
        <fullName evidence="10">G-protein coupled receptors family 1 profile domain-containing protein</fullName>
    </recommendedName>
</protein>
<evidence type="ECO:0000256" key="4">
    <source>
        <dbReference type="ARBA" id="ARBA00022989"/>
    </source>
</evidence>
<evidence type="ECO:0000256" key="7">
    <source>
        <dbReference type="ARBA" id="ARBA00023170"/>
    </source>
</evidence>
<evidence type="ECO:0000256" key="3">
    <source>
        <dbReference type="ARBA" id="ARBA00022692"/>
    </source>
</evidence>
<evidence type="ECO:0000313" key="11">
    <source>
        <dbReference type="EMBL" id="VDN44089.1"/>
    </source>
</evidence>
<feature type="transmembrane region" description="Helical" evidence="9">
    <location>
        <begin position="12"/>
        <end position="34"/>
    </location>
</feature>
<dbReference type="GO" id="GO:0004930">
    <property type="term" value="F:G protein-coupled receptor activity"/>
    <property type="evidence" value="ECO:0007669"/>
    <property type="project" value="UniProtKB-KW"/>
</dbReference>
<dbReference type="SUPFAM" id="SSF81321">
    <property type="entry name" value="Family A G protein-coupled receptor-like"/>
    <property type="match status" value="1"/>
</dbReference>
<accession>A0A3P7RTI0</accession>
<dbReference type="InterPro" id="IPR017452">
    <property type="entry name" value="GPCR_Rhodpsn_7TM"/>
</dbReference>
<dbReference type="GO" id="GO:0005886">
    <property type="term" value="C:plasma membrane"/>
    <property type="evidence" value="ECO:0007669"/>
    <property type="project" value="UniProtKB-SubCell"/>
</dbReference>
<evidence type="ECO:0000256" key="2">
    <source>
        <dbReference type="ARBA" id="ARBA00022475"/>
    </source>
</evidence>
<dbReference type="PRINTS" id="PR00237">
    <property type="entry name" value="GPCRRHODOPSN"/>
</dbReference>
<organism evidence="11 12">
    <name type="scientific">Gongylonema pulchrum</name>
    <dbReference type="NCBI Taxonomy" id="637853"/>
    <lineage>
        <taxon>Eukaryota</taxon>
        <taxon>Metazoa</taxon>
        <taxon>Ecdysozoa</taxon>
        <taxon>Nematoda</taxon>
        <taxon>Chromadorea</taxon>
        <taxon>Rhabditida</taxon>
        <taxon>Spirurina</taxon>
        <taxon>Spiruromorpha</taxon>
        <taxon>Spiruroidea</taxon>
        <taxon>Gongylonematidae</taxon>
        <taxon>Gongylonema</taxon>
    </lineage>
</organism>
<keyword evidence="12" id="KW-1185">Reference proteome</keyword>
<dbReference type="OrthoDB" id="5951059at2759"/>
<keyword evidence="5" id="KW-0297">G-protein coupled receptor</keyword>
<evidence type="ECO:0000256" key="1">
    <source>
        <dbReference type="ARBA" id="ARBA00004651"/>
    </source>
</evidence>
<keyword evidence="2" id="KW-1003">Cell membrane</keyword>
<gene>
    <name evidence="11" type="ORF">GPUH_LOCUS25349</name>
</gene>
<evidence type="ECO:0000256" key="8">
    <source>
        <dbReference type="ARBA" id="ARBA00023224"/>
    </source>
</evidence>
<dbReference type="PROSITE" id="PS50262">
    <property type="entry name" value="G_PROTEIN_RECEP_F1_2"/>
    <property type="match status" value="1"/>
</dbReference>
<comment type="subcellular location">
    <subcellularLocation>
        <location evidence="1">Cell membrane</location>
        <topology evidence="1">Multi-pass membrane protein</topology>
    </subcellularLocation>
</comment>
<evidence type="ECO:0000256" key="5">
    <source>
        <dbReference type="ARBA" id="ARBA00023040"/>
    </source>
</evidence>
<dbReference type="GO" id="GO:0043410">
    <property type="term" value="P:positive regulation of MAPK cascade"/>
    <property type="evidence" value="ECO:0007669"/>
    <property type="project" value="TreeGrafter"/>
</dbReference>
<evidence type="ECO:0000259" key="10">
    <source>
        <dbReference type="PROSITE" id="PS50262"/>
    </source>
</evidence>
<feature type="transmembrane region" description="Helical" evidence="9">
    <location>
        <begin position="54"/>
        <end position="75"/>
    </location>
</feature>
<sequence>MAVCLVKSLRSPTGYFIVSLAFADLIVGMVVMPLNGLFEMTGHVWLLGSTMCDVFHAMDILASTSSIWSLCVIAVDRYIAGRDPLQYRNKISKRRISVAISLIWLFSAS</sequence>
<dbReference type="Proteomes" id="UP000271098">
    <property type="component" value="Unassembled WGS sequence"/>
</dbReference>
<keyword evidence="4 9" id="KW-1133">Transmembrane helix</keyword>
<dbReference type="PANTHER" id="PTHR24248">
    <property type="entry name" value="ADRENERGIC RECEPTOR-RELATED G-PROTEIN COUPLED RECEPTOR"/>
    <property type="match status" value="1"/>
</dbReference>
<dbReference type="Gene3D" id="1.20.1070.10">
    <property type="entry name" value="Rhodopsin 7-helix transmembrane proteins"/>
    <property type="match status" value="1"/>
</dbReference>
<name>A0A3P7RTI0_9BILA</name>
<evidence type="ECO:0000256" key="6">
    <source>
        <dbReference type="ARBA" id="ARBA00023136"/>
    </source>
</evidence>
<dbReference type="Pfam" id="PF00001">
    <property type="entry name" value="7tm_1"/>
    <property type="match status" value="1"/>
</dbReference>
<keyword evidence="7" id="KW-0675">Receptor</keyword>
<keyword evidence="6 9" id="KW-0472">Membrane</keyword>
<dbReference type="AlphaFoldDB" id="A0A3P7RTI0"/>
<dbReference type="InterPro" id="IPR000276">
    <property type="entry name" value="GPCR_Rhodpsn"/>
</dbReference>
<evidence type="ECO:0000313" key="12">
    <source>
        <dbReference type="Proteomes" id="UP000271098"/>
    </source>
</evidence>
<dbReference type="GO" id="GO:0071880">
    <property type="term" value="P:adenylate cyclase-activating adrenergic receptor signaling pathway"/>
    <property type="evidence" value="ECO:0007669"/>
    <property type="project" value="TreeGrafter"/>
</dbReference>
<keyword evidence="8" id="KW-0807">Transducer</keyword>
<dbReference type="PANTHER" id="PTHR24248:SF185">
    <property type="entry name" value="DOPAMINE RECEPTOR 2"/>
    <property type="match status" value="1"/>
</dbReference>
<reference evidence="11 12" key="1">
    <citation type="submission" date="2018-11" db="EMBL/GenBank/DDBJ databases">
        <authorList>
            <consortium name="Pathogen Informatics"/>
        </authorList>
    </citation>
    <scope>NUCLEOTIDE SEQUENCE [LARGE SCALE GENOMIC DNA]</scope>
</reference>